<protein>
    <recommendedName>
        <fullName evidence="1">Phytanoyl-CoA hydroxylase-interacting protein-like C-terminal domain-containing protein</fullName>
    </recommendedName>
</protein>
<evidence type="ECO:0000313" key="2">
    <source>
        <dbReference type="EMBL" id="KAJ8343156.1"/>
    </source>
</evidence>
<dbReference type="Proteomes" id="UP001221898">
    <property type="component" value="Unassembled WGS sequence"/>
</dbReference>
<keyword evidence="3" id="KW-1185">Reference proteome</keyword>
<comment type="caution">
    <text evidence="2">The sequence shown here is derived from an EMBL/GenBank/DDBJ whole genome shotgun (WGS) entry which is preliminary data.</text>
</comment>
<dbReference type="AlphaFoldDB" id="A0AAD7QZU0"/>
<gene>
    <name evidence="2" type="ORF">AAFF_G00243780</name>
</gene>
<proteinExistence type="predicted"/>
<evidence type="ECO:0000259" key="1">
    <source>
        <dbReference type="Pfam" id="PF19281"/>
    </source>
</evidence>
<evidence type="ECO:0000313" key="3">
    <source>
        <dbReference type="Proteomes" id="UP001221898"/>
    </source>
</evidence>
<name>A0AAD7QZU0_9TELE</name>
<feature type="domain" description="Phytanoyl-CoA hydroxylase-interacting protein-like C-terminal" evidence="1">
    <location>
        <begin position="11"/>
        <end position="56"/>
    </location>
</feature>
<organism evidence="2 3">
    <name type="scientific">Aldrovandia affinis</name>
    <dbReference type="NCBI Taxonomy" id="143900"/>
    <lineage>
        <taxon>Eukaryota</taxon>
        <taxon>Metazoa</taxon>
        <taxon>Chordata</taxon>
        <taxon>Craniata</taxon>
        <taxon>Vertebrata</taxon>
        <taxon>Euteleostomi</taxon>
        <taxon>Actinopterygii</taxon>
        <taxon>Neopterygii</taxon>
        <taxon>Teleostei</taxon>
        <taxon>Notacanthiformes</taxon>
        <taxon>Halosauridae</taxon>
        <taxon>Aldrovandia</taxon>
    </lineage>
</organism>
<dbReference type="InterPro" id="IPR045545">
    <property type="entry name" value="PHYIP/PHIPL_C"/>
</dbReference>
<accession>A0AAD7QZU0</accession>
<sequence>MYTAYHYVILVLFTDPLALEQGTLAEISGHHQLMSQSTANAKKDPSCKVCNISVGR</sequence>
<dbReference type="Pfam" id="PF19281">
    <property type="entry name" value="PHYHIP_C"/>
    <property type="match status" value="1"/>
</dbReference>
<dbReference type="EMBL" id="JAINUG010003236">
    <property type="protein sequence ID" value="KAJ8343156.1"/>
    <property type="molecule type" value="Genomic_DNA"/>
</dbReference>
<reference evidence="2" key="1">
    <citation type="journal article" date="2023" name="Science">
        <title>Genome structures resolve the early diversification of teleost fishes.</title>
        <authorList>
            <person name="Parey E."/>
            <person name="Louis A."/>
            <person name="Montfort J."/>
            <person name="Bouchez O."/>
            <person name="Roques C."/>
            <person name="Iampietro C."/>
            <person name="Lluch J."/>
            <person name="Castinel A."/>
            <person name="Donnadieu C."/>
            <person name="Desvignes T."/>
            <person name="Floi Bucao C."/>
            <person name="Jouanno E."/>
            <person name="Wen M."/>
            <person name="Mejri S."/>
            <person name="Dirks R."/>
            <person name="Jansen H."/>
            <person name="Henkel C."/>
            <person name="Chen W.J."/>
            <person name="Zahm M."/>
            <person name="Cabau C."/>
            <person name="Klopp C."/>
            <person name="Thompson A.W."/>
            <person name="Robinson-Rechavi M."/>
            <person name="Braasch I."/>
            <person name="Lecointre G."/>
            <person name="Bobe J."/>
            <person name="Postlethwait J.H."/>
            <person name="Berthelot C."/>
            <person name="Roest Crollius H."/>
            <person name="Guiguen Y."/>
        </authorList>
    </citation>
    <scope>NUCLEOTIDE SEQUENCE</scope>
    <source>
        <strain evidence="2">NC1722</strain>
    </source>
</reference>